<comment type="similarity">
    <text evidence="1">Belongs to the reverse transcriptase family. Telomerase subfamily.</text>
</comment>
<sequence length="135" mass="15451">MRAGIPEYGCVINHDKTLTNYDAVTADGREVKRVKASERFPWCGFLLDTVTLEVSPDFSRFIGIQLRDTLTMSLNAHPGLALSMKLMYSVRPKCHPLLLDHNLNTRQSILLNVYHVFLLTAYKFHTYAKELPRGR</sequence>
<comment type="subcellular location">
    <subcellularLocation>
        <location evidence="1">Nucleus</location>
    </subcellularLocation>
    <subcellularLocation>
        <location evidence="1">Chromosome</location>
        <location evidence="1">Telomere</location>
    </subcellularLocation>
</comment>
<comment type="catalytic activity">
    <reaction evidence="1">
        <text>DNA(n) + a 2'-deoxyribonucleoside 5'-triphosphate = DNA(n+1) + diphosphate</text>
        <dbReference type="Rhea" id="RHEA:22508"/>
        <dbReference type="Rhea" id="RHEA-COMP:17339"/>
        <dbReference type="Rhea" id="RHEA-COMP:17340"/>
        <dbReference type="ChEBI" id="CHEBI:33019"/>
        <dbReference type="ChEBI" id="CHEBI:61560"/>
        <dbReference type="ChEBI" id="CHEBI:173112"/>
        <dbReference type="EC" id="2.7.7.49"/>
    </reaction>
</comment>
<keyword evidence="1" id="KW-0460">Magnesium</keyword>
<keyword evidence="1" id="KW-0548">Nucleotidyltransferase</keyword>
<dbReference type="PANTHER" id="PTHR12066">
    <property type="entry name" value="TELOMERASE REVERSE TRANSCRIPTASE"/>
    <property type="match status" value="1"/>
</dbReference>
<dbReference type="PROSITE" id="PS50878">
    <property type="entry name" value="RT_POL"/>
    <property type="match status" value="1"/>
</dbReference>
<dbReference type="GO" id="GO:0042162">
    <property type="term" value="F:telomeric DNA binding"/>
    <property type="evidence" value="ECO:0007669"/>
    <property type="project" value="TreeGrafter"/>
</dbReference>
<keyword evidence="1" id="KW-0539">Nucleus</keyword>
<accession>A0A9W9ZRR9</accession>
<dbReference type="Proteomes" id="UP001163046">
    <property type="component" value="Unassembled WGS sequence"/>
</dbReference>
<keyword evidence="4" id="KW-1185">Reference proteome</keyword>
<dbReference type="EMBL" id="MU825878">
    <property type="protein sequence ID" value="KAJ7385969.1"/>
    <property type="molecule type" value="Genomic_DNA"/>
</dbReference>
<organism evidence="3 4">
    <name type="scientific">Desmophyllum pertusum</name>
    <dbReference type="NCBI Taxonomy" id="174260"/>
    <lineage>
        <taxon>Eukaryota</taxon>
        <taxon>Metazoa</taxon>
        <taxon>Cnidaria</taxon>
        <taxon>Anthozoa</taxon>
        <taxon>Hexacorallia</taxon>
        <taxon>Scleractinia</taxon>
        <taxon>Caryophylliina</taxon>
        <taxon>Caryophylliidae</taxon>
        <taxon>Desmophyllum</taxon>
    </lineage>
</organism>
<name>A0A9W9ZRR9_9CNID</name>
<evidence type="ECO:0000259" key="2">
    <source>
        <dbReference type="PROSITE" id="PS50878"/>
    </source>
</evidence>
<dbReference type="Pfam" id="PF21399">
    <property type="entry name" value="TERT_C"/>
    <property type="match status" value="1"/>
</dbReference>
<comment type="function">
    <text evidence="1">Telomerase is a ribonucleoprotein enzyme essential for the replication of chromosome termini in most eukaryotes. It elongates telomeres. It is a reverse transcriptase that adds simple sequence repeats to chromosome ends by copying a template sequence within the RNA component of the enzyme.</text>
</comment>
<evidence type="ECO:0000313" key="3">
    <source>
        <dbReference type="EMBL" id="KAJ7385969.1"/>
    </source>
</evidence>
<keyword evidence="1" id="KW-0808">Transferase</keyword>
<keyword evidence="1" id="KW-0479">Metal-binding</keyword>
<feature type="domain" description="Reverse transcriptase" evidence="2">
    <location>
        <begin position="1"/>
        <end position="47"/>
    </location>
</feature>
<dbReference type="GO" id="GO:0070034">
    <property type="term" value="F:telomerase RNA binding"/>
    <property type="evidence" value="ECO:0007669"/>
    <property type="project" value="TreeGrafter"/>
</dbReference>
<dbReference type="AlphaFoldDB" id="A0A9W9ZRR9"/>
<dbReference type="GO" id="GO:0000333">
    <property type="term" value="C:telomerase catalytic core complex"/>
    <property type="evidence" value="ECO:0007669"/>
    <property type="project" value="TreeGrafter"/>
</dbReference>
<dbReference type="InterPro" id="IPR049139">
    <property type="entry name" value="TERT_C"/>
</dbReference>
<dbReference type="InterPro" id="IPR003545">
    <property type="entry name" value="Telomerase_RT"/>
</dbReference>
<keyword evidence="1" id="KW-0158">Chromosome</keyword>
<keyword evidence="1" id="KW-0695">RNA-directed DNA polymerase</keyword>
<dbReference type="GO" id="GO:0000781">
    <property type="term" value="C:chromosome, telomeric region"/>
    <property type="evidence" value="ECO:0007669"/>
    <property type="project" value="UniProtKB-SubCell"/>
</dbReference>
<proteinExistence type="inferred from homology"/>
<reference evidence="3" key="1">
    <citation type="submission" date="2023-01" db="EMBL/GenBank/DDBJ databases">
        <title>Genome assembly of the deep-sea coral Lophelia pertusa.</title>
        <authorList>
            <person name="Herrera S."/>
            <person name="Cordes E."/>
        </authorList>
    </citation>
    <scope>NUCLEOTIDE SEQUENCE</scope>
    <source>
        <strain evidence="3">USNM1676648</strain>
        <tissue evidence="3">Polyp</tissue>
    </source>
</reference>
<protein>
    <recommendedName>
        <fullName evidence="1">Telomerase reverse transcriptase</fullName>
        <ecNumber evidence="1">2.7.7.49</ecNumber>
    </recommendedName>
    <alternativeName>
        <fullName evidence="1">Telomerase catalytic subunit</fullName>
    </alternativeName>
</protein>
<evidence type="ECO:0000313" key="4">
    <source>
        <dbReference type="Proteomes" id="UP001163046"/>
    </source>
</evidence>
<dbReference type="PANTHER" id="PTHR12066:SF0">
    <property type="entry name" value="TELOMERASE REVERSE TRANSCRIPTASE"/>
    <property type="match status" value="1"/>
</dbReference>
<dbReference type="OrthoDB" id="289721at2759"/>
<dbReference type="GO" id="GO:0003720">
    <property type="term" value="F:telomerase activity"/>
    <property type="evidence" value="ECO:0007669"/>
    <property type="project" value="InterPro"/>
</dbReference>
<dbReference type="GO" id="GO:0046872">
    <property type="term" value="F:metal ion binding"/>
    <property type="evidence" value="ECO:0007669"/>
    <property type="project" value="UniProtKB-KW"/>
</dbReference>
<dbReference type="GO" id="GO:0007004">
    <property type="term" value="P:telomere maintenance via telomerase"/>
    <property type="evidence" value="ECO:0007669"/>
    <property type="project" value="TreeGrafter"/>
</dbReference>
<evidence type="ECO:0000256" key="1">
    <source>
        <dbReference type="RuleBase" id="RU365061"/>
    </source>
</evidence>
<keyword evidence="1" id="KW-0779">Telomere</keyword>
<dbReference type="EC" id="2.7.7.49" evidence="1"/>
<comment type="caution">
    <text evidence="3">The sequence shown here is derived from an EMBL/GenBank/DDBJ whole genome shotgun (WGS) entry which is preliminary data.</text>
</comment>
<gene>
    <name evidence="3" type="ORF">OS493_012301</name>
</gene>
<dbReference type="Gene3D" id="1.10.357.90">
    <property type="match status" value="1"/>
</dbReference>
<dbReference type="InterPro" id="IPR000477">
    <property type="entry name" value="RT_dom"/>
</dbReference>